<dbReference type="SUPFAM" id="SSF52540">
    <property type="entry name" value="P-loop containing nucleoside triphosphate hydrolases"/>
    <property type="match status" value="1"/>
</dbReference>
<evidence type="ECO:0000313" key="3">
    <source>
        <dbReference type="EMBL" id="VEN74385.1"/>
    </source>
</evidence>
<feature type="transmembrane region" description="Helical" evidence="1">
    <location>
        <begin position="7"/>
        <end position="24"/>
    </location>
</feature>
<dbReference type="Gene3D" id="3.90.1580.10">
    <property type="entry name" value="paralog of FGE (formylglycine-generating enzyme)"/>
    <property type="match status" value="1"/>
</dbReference>
<keyword evidence="1" id="KW-0812">Transmembrane</keyword>
<name>A0A484HN91_9BACT</name>
<dbReference type="PROSITE" id="PS50837">
    <property type="entry name" value="NACHT"/>
    <property type="match status" value="1"/>
</dbReference>
<evidence type="ECO:0000256" key="1">
    <source>
        <dbReference type="SAM" id="Phobius"/>
    </source>
</evidence>
<dbReference type="InterPro" id="IPR042095">
    <property type="entry name" value="SUMF_sf"/>
</dbReference>
<protein>
    <submittedName>
        <fullName evidence="3">Signal transduction protein</fullName>
    </submittedName>
</protein>
<dbReference type="SUPFAM" id="SSF56436">
    <property type="entry name" value="C-type lectin-like"/>
    <property type="match status" value="1"/>
</dbReference>
<dbReference type="InterPro" id="IPR005532">
    <property type="entry name" value="SUMF_dom"/>
</dbReference>
<gene>
    <name evidence="3" type="ORF">EPICR_30322</name>
</gene>
<proteinExistence type="predicted"/>
<feature type="domain" description="NACHT" evidence="2">
    <location>
        <begin position="172"/>
        <end position="299"/>
    </location>
</feature>
<dbReference type="Pfam" id="PF05729">
    <property type="entry name" value="NACHT"/>
    <property type="match status" value="1"/>
</dbReference>
<dbReference type="Gene3D" id="3.40.50.300">
    <property type="entry name" value="P-loop containing nucleotide triphosphate hydrolases"/>
    <property type="match status" value="1"/>
</dbReference>
<dbReference type="InterPro" id="IPR027417">
    <property type="entry name" value="P-loop_NTPase"/>
</dbReference>
<accession>A0A484HN91</accession>
<organism evidence="3">
    <name type="scientific">uncultured Desulfobacteraceae bacterium</name>
    <dbReference type="NCBI Taxonomy" id="218296"/>
    <lineage>
        <taxon>Bacteria</taxon>
        <taxon>Pseudomonadati</taxon>
        <taxon>Thermodesulfobacteriota</taxon>
        <taxon>Desulfobacteria</taxon>
        <taxon>Desulfobacterales</taxon>
        <taxon>Desulfobacteraceae</taxon>
        <taxon>environmental samples</taxon>
    </lineage>
</organism>
<dbReference type="InterPro" id="IPR016187">
    <property type="entry name" value="CTDL_fold"/>
</dbReference>
<keyword evidence="1" id="KW-1133">Transmembrane helix</keyword>
<dbReference type="PANTHER" id="PTHR23150">
    <property type="entry name" value="SULFATASE MODIFYING FACTOR 1, 2"/>
    <property type="match status" value="1"/>
</dbReference>
<reference evidence="3" key="1">
    <citation type="submission" date="2019-01" db="EMBL/GenBank/DDBJ databases">
        <authorList>
            <consortium name="Genoscope - CEA"/>
            <person name="William W."/>
        </authorList>
    </citation>
    <scope>NUCLEOTIDE SEQUENCE</scope>
    <source>
        <strain evidence="3">CR-1</strain>
    </source>
</reference>
<keyword evidence="1" id="KW-0472">Membrane</keyword>
<evidence type="ECO:0000259" key="2">
    <source>
        <dbReference type="PROSITE" id="PS50837"/>
    </source>
</evidence>
<dbReference type="PANTHER" id="PTHR23150:SF19">
    <property type="entry name" value="FORMYLGLYCINE-GENERATING ENZYME"/>
    <property type="match status" value="1"/>
</dbReference>
<sequence>MERDIKKIGVWVLIAATFVFMVFFKDKWLSVFPLEWLQNESFRKGVKVIVDMLVGVATVFVIIQHVKKYIKRKDGANDKEKKRAVEEYKQNLAERYQYLDFKGMGISDRVPLKLRLTDMYVPLNARREIPEGETWERHLKVAGRKREDGDMDSPMGRLGEPRPIQDILEKHDGLIVLGDPGAGKTTFLKHLALKLAGNRGADIGLKGFLPILFPLSAYGDHTDVLLSDFILDYHSKRFDADLDVRGVLKGALENGKALVLLDGLDEVRDLDRRGNTVKRVKDFFISQKESGNKFVITSRIVGYREVRPVVDRLGECAIVDFEEGEIQEFVQKWTRAVEKHVQGETGTAKKEAEKEREELLRAVHRNAGVRDLASNPLLLTILALMKRQGIELPERRVELYEKYVDTLVKHWNLARSLESCKTRAVDLHETVEVLSRTALWMHEENPQKGLVKEEALRQRLREAYEDRRAEDPKCAAGEFLEDVRRKAGLLLERGHKEYGFLHLTFQEYLAGVAVAGKGQKSVDPVADFIEKRLGDDNWREVIQLSIGYIGIVQRRPEAAGDILLELIERDPGKPGTALIAAGEAVVDAGPSGVPPACYEEVKEKLLSMMFNHEKFEAPMRARAGMVLGKLGDPRPGVGLDKGGLPDIEWLRVEKGPFMMGSDPDKDEFAGDTETPQFTCRLIEESFFIAKYPVTVRQYSAFIKAGGYQSEKYWTKAGWEWRVSQKIDGPERNREVFETPNHPQVGVSWYECHAFCIWFSEEMGRSIALPSEAQWERAARHTDGRIYLWGNDFSEEKCNAYDRGIGHASAVGMFPNGDAKCGASDMAGNVWEWCATKGLDSYEKYEDQADDDHEGVSVRVLRGGSCFNYAKNCRSALRHRLVPGNRDFSMGFRLMRSLP</sequence>
<dbReference type="EMBL" id="CAACVI010000023">
    <property type="protein sequence ID" value="VEN74385.1"/>
    <property type="molecule type" value="Genomic_DNA"/>
</dbReference>
<dbReference type="Pfam" id="PF03781">
    <property type="entry name" value="FGE-sulfatase"/>
    <property type="match status" value="1"/>
</dbReference>
<dbReference type="InterPro" id="IPR007111">
    <property type="entry name" value="NACHT_NTPase"/>
</dbReference>
<dbReference type="AlphaFoldDB" id="A0A484HN91"/>
<dbReference type="InterPro" id="IPR051043">
    <property type="entry name" value="Sulfatase_Mod_Factor_Kinase"/>
</dbReference>
<dbReference type="GO" id="GO:0120147">
    <property type="term" value="F:formylglycine-generating oxidase activity"/>
    <property type="evidence" value="ECO:0007669"/>
    <property type="project" value="TreeGrafter"/>
</dbReference>